<keyword evidence="8" id="KW-0067">ATP-binding</keyword>
<dbReference type="Gene3D" id="3.40.50.300">
    <property type="entry name" value="P-loop containing nucleotide triphosphate hydrolases"/>
    <property type="match status" value="1"/>
</dbReference>
<dbReference type="SUPFAM" id="SSF52540">
    <property type="entry name" value="P-loop containing nucleoside triphosphate hydrolases"/>
    <property type="match status" value="1"/>
</dbReference>
<evidence type="ECO:0000256" key="3">
    <source>
        <dbReference type="ARBA" id="ARBA00019010"/>
    </source>
</evidence>
<evidence type="ECO:0000256" key="10">
    <source>
        <dbReference type="ARBA" id="ARBA00032441"/>
    </source>
</evidence>
<evidence type="ECO:0000256" key="4">
    <source>
        <dbReference type="ARBA" id="ARBA00022490"/>
    </source>
</evidence>
<accession>A0A0S8GFX3</accession>
<sequence length="143" mass="15891">MRKKGRKQVVISNSHQATIRAGEKMAKQLTPGTVVYLYGELGSGKTVLVQGICRGLGVAESVTSPSFVIATEYQGDMPVSHIDLYRLDELSTAALPVDEYFKEDGITIVEWADRMRDRRNGLHITITIMGKTKRALTIEDSRH</sequence>
<dbReference type="InterPro" id="IPR027417">
    <property type="entry name" value="P-loop_NTPase"/>
</dbReference>
<dbReference type="PANTHER" id="PTHR33540">
    <property type="entry name" value="TRNA THREONYLCARBAMOYLADENOSINE BIOSYNTHESIS PROTEIN TSAE"/>
    <property type="match status" value="1"/>
</dbReference>
<evidence type="ECO:0000256" key="7">
    <source>
        <dbReference type="ARBA" id="ARBA00022741"/>
    </source>
</evidence>
<keyword evidence="9" id="KW-0460">Magnesium</keyword>
<evidence type="ECO:0000256" key="9">
    <source>
        <dbReference type="ARBA" id="ARBA00022842"/>
    </source>
</evidence>
<protein>
    <recommendedName>
        <fullName evidence="3">tRNA threonylcarbamoyladenosine biosynthesis protein TsaE</fullName>
    </recommendedName>
    <alternativeName>
        <fullName evidence="10">t(6)A37 threonylcarbamoyladenosine biosynthesis protein TsaE</fullName>
    </alternativeName>
</protein>
<dbReference type="EMBL" id="LJUO01000046">
    <property type="protein sequence ID" value="KPK71971.1"/>
    <property type="molecule type" value="Genomic_DNA"/>
</dbReference>
<dbReference type="AlphaFoldDB" id="A0A0S8GFX3"/>
<dbReference type="PANTHER" id="PTHR33540:SF2">
    <property type="entry name" value="TRNA THREONYLCARBAMOYLADENOSINE BIOSYNTHESIS PROTEIN TSAE"/>
    <property type="match status" value="1"/>
</dbReference>
<comment type="similarity">
    <text evidence="2">Belongs to the TsaE family.</text>
</comment>
<evidence type="ECO:0000256" key="1">
    <source>
        <dbReference type="ARBA" id="ARBA00004496"/>
    </source>
</evidence>
<evidence type="ECO:0000256" key="2">
    <source>
        <dbReference type="ARBA" id="ARBA00007599"/>
    </source>
</evidence>
<name>A0A0S8GFX3_UNCW3</name>
<keyword evidence="7" id="KW-0547">Nucleotide-binding</keyword>
<keyword evidence="5" id="KW-0819">tRNA processing</keyword>
<dbReference type="InterPro" id="IPR003442">
    <property type="entry name" value="T6A_TsaE"/>
</dbReference>
<dbReference type="GO" id="GO:0046872">
    <property type="term" value="F:metal ion binding"/>
    <property type="evidence" value="ECO:0007669"/>
    <property type="project" value="UniProtKB-KW"/>
</dbReference>
<evidence type="ECO:0000256" key="8">
    <source>
        <dbReference type="ARBA" id="ARBA00022840"/>
    </source>
</evidence>
<evidence type="ECO:0000256" key="6">
    <source>
        <dbReference type="ARBA" id="ARBA00022723"/>
    </source>
</evidence>
<keyword evidence="6" id="KW-0479">Metal-binding</keyword>
<keyword evidence="4" id="KW-0963">Cytoplasm</keyword>
<evidence type="ECO:0000313" key="12">
    <source>
        <dbReference type="Proteomes" id="UP000051096"/>
    </source>
</evidence>
<comment type="subcellular location">
    <subcellularLocation>
        <location evidence="1">Cytoplasm</location>
    </subcellularLocation>
</comment>
<reference evidence="11 12" key="1">
    <citation type="journal article" date="2015" name="Microbiome">
        <title>Genomic resolution of linkages in carbon, nitrogen, and sulfur cycling among widespread estuary sediment bacteria.</title>
        <authorList>
            <person name="Baker B.J."/>
            <person name="Lazar C.S."/>
            <person name="Teske A.P."/>
            <person name="Dick G.J."/>
        </authorList>
    </citation>
    <scope>NUCLEOTIDE SEQUENCE [LARGE SCALE GENOMIC DNA]</scope>
    <source>
        <strain evidence="11">SM23_60</strain>
    </source>
</reference>
<proteinExistence type="inferred from homology"/>
<dbReference type="NCBIfam" id="TIGR00150">
    <property type="entry name" value="T6A_YjeE"/>
    <property type="match status" value="1"/>
</dbReference>
<evidence type="ECO:0000313" key="11">
    <source>
        <dbReference type="EMBL" id="KPK71971.1"/>
    </source>
</evidence>
<evidence type="ECO:0000256" key="5">
    <source>
        <dbReference type="ARBA" id="ARBA00022694"/>
    </source>
</evidence>
<dbReference type="Proteomes" id="UP000051096">
    <property type="component" value="Unassembled WGS sequence"/>
</dbReference>
<dbReference type="GO" id="GO:0005524">
    <property type="term" value="F:ATP binding"/>
    <property type="evidence" value="ECO:0007669"/>
    <property type="project" value="UniProtKB-KW"/>
</dbReference>
<organism evidence="11 12">
    <name type="scientific">candidate division WOR_3 bacterium SM23_60</name>
    <dbReference type="NCBI Taxonomy" id="1703780"/>
    <lineage>
        <taxon>Bacteria</taxon>
        <taxon>Bacteria division WOR-3</taxon>
    </lineage>
</organism>
<dbReference type="GO" id="GO:0002949">
    <property type="term" value="P:tRNA threonylcarbamoyladenosine modification"/>
    <property type="evidence" value="ECO:0007669"/>
    <property type="project" value="InterPro"/>
</dbReference>
<dbReference type="GO" id="GO:0005737">
    <property type="term" value="C:cytoplasm"/>
    <property type="evidence" value="ECO:0007669"/>
    <property type="project" value="UniProtKB-SubCell"/>
</dbReference>
<comment type="caution">
    <text evidence="11">The sequence shown here is derived from an EMBL/GenBank/DDBJ whole genome shotgun (WGS) entry which is preliminary data.</text>
</comment>
<dbReference type="Pfam" id="PF02367">
    <property type="entry name" value="TsaE"/>
    <property type="match status" value="1"/>
</dbReference>
<gene>
    <name evidence="11" type="ORF">AMJ87_06065</name>
</gene>